<organism evidence="2 3">
    <name type="scientific">Pseudomonas fluorescens</name>
    <dbReference type="NCBI Taxonomy" id="294"/>
    <lineage>
        <taxon>Bacteria</taxon>
        <taxon>Pseudomonadati</taxon>
        <taxon>Pseudomonadota</taxon>
        <taxon>Gammaproteobacteria</taxon>
        <taxon>Pseudomonadales</taxon>
        <taxon>Pseudomonadaceae</taxon>
        <taxon>Pseudomonas</taxon>
    </lineage>
</organism>
<dbReference type="OrthoDB" id="6988637at2"/>
<protein>
    <submittedName>
        <fullName evidence="2">Uncharacterized protein</fullName>
    </submittedName>
</protein>
<evidence type="ECO:0000313" key="3">
    <source>
        <dbReference type="Proteomes" id="UP000066487"/>
    </source>
</evidence>
<dbReference type="EMBL" id="CP012830">
    <property type="protein sequence ID" value="ALI00447.1"/>
    <property type="molecule type" value="Genomic_DNA"/>
</dbReference>
<reference evidence="2 3" key="2">
    <citation type="journal article" date="2018" name="Nature">
        <title>Mutant phenotypes for thousands of bacterial genes of unknown function.</title>
        <authorList>
            <person name="Price M.N."/>
            <person name="Wetmore K.M."/>
            <person name="Waters R.J."/>
            <person name="Callaghan M."/>
            <person name="Ray J."/>
            <person name="Liu H."/>
            <person name="Kuehl J.V."/>
            <person name="Melnyk R.A."/>
            <person name="Lamson J.S."/>
            <person name="Suh Y."/>
            <person name="Carlson H.K."/>
            <person name="Esquivel Z."/>
            <person name="Sadeeshkumar H."/>
            <person name="Chakraborty R."/>
            <person name="Zane G.M."/>
            <person name="Rubin B.E."/>
            <person name="Wall J.D."/>
            <person name="Visel A."/>
            <person name="Bristow J."/>
            <person name="Blow M.J."/>
            <person name="Arkin A.P."/>
            <person name="Deutschbauer A.M."/>
        </authorList>
    </citation>
    <scope>NUCLEOTIDE SEQUENCE [LARGE SCALE GENOMIC DNA]</scope>
    <source>
        <strain evidence="2 3">FW300-N2E3</strain>
    </source>
</reference>
<reference evidence="3" key="1">
    <citation type="submission" date="2015-09" db="EMBL/GenBank/DDBJ databases">
        <title>Whole genome sequence of Pseudomonas fluorescens FW300-N2E3.</title>
        <authorList>
            <person name="Ray J."/>
            <person name="Melnyk R."/>
            <person name="Deutschbauer A."/>
        </authorList>
    </citation>
    <scope>NUCLEOTIDE SEQUENCE [LARGE SCALE GENOMIC DNA]</scope>
    <source>
        <strain evidence="3">FW300-N2E3</strain>
    </source>
</reference>
<evidence type="ECO:0000313" key="2">
    <source>
        <dbReference type="EMBL" id="ALI00447.1"/>
    </source>
</evidence>
<name>A0A0N9WES6_PSEFL</name>
<proteinExistence type="predicted"/>
<evidence type="ECO:0000256" key="1">
    <source>
        <dbReference type="SAM" id="MobiDB-lite"/>
    </source>
</evidence>
<dbReference type="Proteomes" id="UP000066487">
    <property type="component" value="Chromosome"/>
</dbReference>
<feature type="compositionally biased region" description="Basic and acidic residues" evidence="1">
    <location>
        <begin position="1"/>
        <end position="15"/>
    </location>
</feature>
<sequence length="213" mass="23267">MTAPEKAPKKPKSDKSATSLSSAAEGTVASTPAPPTITAPLNKSKHIVGRVFLEGICSQDARVEVWNYDNSKLANATVIGTRWFYSRKWDAGDKHFKVVQFVAGVRSLPSEQHEFRVTVGRCAPLITIPADGQVFKPGLIRISGTCWTEALSVRVLSHDNSELGVATRQPGSSTWYYERIFDVGIGIKHIMVRQEVAGETSDTGGVIEFHVRT</sequence>
<accession>A0A0N9WES6</accession>
<feature type="region of interest" description="Disordered" evidence="1">
    <location>
        <begin position="1"/>
        <end position="40"/>
    </location>
</feature>
<dbReference type="RefSeq" id="WP_054593970.1">
    <property type="nucleotide sequence ID" value="NZ_CP012830.1"/>
</dbReference>
<gene>
    <name evidence="2" type="ORF">AO353_05030</name>
</gene>
<dbReference type="AlphaFoldDB" id="A0A0N9WES6"/>